<comment type="similarity">
    <text evidence="1">Belongs to the NAD(P)-dependent epimerase/dehydratase family.</text>
</comment>
<evidence type="ECO:0000313" key="4">
    <source>
        <dbReference type="Proteomes" id="UP000178082"/>
    </source>
</evidence>
<dbReference type="EMBL" id="MGDI01000016">
    <property type="protein sequence ID" value="OGL54197.1"/>
    <property type="molecule type" value="Genomic_DNA"/>
</dbReference>
<feature type="domain" description="NAD-dependent epimerase/dehydratase" evidence="2">
    <location>
        <begin position="4"/>
        <end position="226"/>
    </location>
</feature>
<evidence type="ECO:0000259" key="2">
    <source>
        <dbReference type="Pfam" id="PF01370"/>
    </source>
</evidence>
<proteinExistence type="inferred from homology"/>
<dbReference type="Gene3D" id="3.40.50.720">
    <property type="entry name" value="NAD(P)-binding Rossmann-like Domain"/>
    <property type="match status" value="1"/>
</dbReference>
<comment type="caution">
    <text evidence="3">The sequence shown here is derived from an EMBL/GenBank/DDBJ whole genome shotgun (WGS) entry which is preliminary data.</text>
</comment>
<organism evidence="3 4">
    <name type="scientific">Candidatus Schekmanbacteria bacterium RIFCSPLOWO2_12_FULL_38_15</name>
    <dbReference type="NCBI Taxonomy" id="1817883"/>
    <lineage>
        <taxon>Bacteria</taxon>
        <taxon>Candidatus Schekmaniibacteriota</taxon>
    </lineage>
</organism>
<dbReference type="Pfam" id="PF01370">
    <property type="entry name" value="Epimerase"/>
    <property type="match status" value="1"/>
</dbReference>
<protein>
    <recommendedName>
        <fullName evidence="2">NAD-dependent epimerase/dehydratase domain-containing protein</fullName>
    </recommendedName>
</protein>
<gene>
    <name evidence="3" type="ORF">A3G31_05395</name>
</gene>
<sequence>MSRILVTGGSGFIGNRVAEKLAGSCHEVVILSRTKNRLRESLGKISFRTGDVTDADSLKGSAEEIDIVIHLAGKMEDWNTTPAELYKVNFTGTKNLILEALKEKVKHFVFCSTPGVCGIGKNYPVTEEEEYSARGAYEGSKIRAEEFLIKTSKESRLPLTIVRPDFVYGPGDRQKLPLFNTIMKSMAFIPGKGEAVFLPTYIDDAAEGIVLASLMKQNGVSIYNIGGPEEVSVKVLFETIAKNLRRRVFKTPLIPYSLFYLMAYSLEKISGLLKTAPLLTRRRLMFFTKSHYTNIEKAKRELGYYPKTGIEAGIKETIAWYMNEGWL</sequence>
<evidence type="ECO:0000256" key="1">
    <source>
        <dbReference type="ARBA" id="ARBA00007637"/>
    </source>
</evidence>
<accession>A0A1F7SLX0</accession>
<name>A0A1F7SLX0_9BACT</name>
<dbReference type="AlphaFoldDB" id="A0A1F7SLX0"/>
<dbReference type="InterPro" id="IPR036291">
    <property type="entry name" value="NAD(P)-bd_dom_sf"/>
</dbReference>
<dbReference type="SUPFAM" id="SSF51735">
    <property type="entry name" value="NAD(P)-binding Rossmann-fold domains"/>
    <property type="match status" value="1"/>
</dbReference>
<dbReference type="Proteomes" id="UP000178082">
    <property type="component" value="Unassembled WGS sequence"/>
</dbReference>
<reference evidence="3 4" key="1">
    <citation type="journal article" date="2016" name="Nat. Commun.">
        <title>Thousands of microbial genomes shed light on interconnected biogeochemical processes in an aquifer system.</title>
        <authorList>
            <person name="Anantharaman K."/>
            <person name="Brown C.T."/>
            <person name="Hug L.A."/>
            <person name="Sharon I."/>
            <person name="Castelle C.J."/>
            <person name="Probst A.J."/>
            <person name="Thomas B.C."/>
            <person name="Singh A."/>
            <person name="Wilkins M.J."/>
            <person name="Karaoz U."/>
            <person name="Brodie E.L."/>
            <person name="Williams K.H."/>
            <person name="Hubbard S.S."/>
            <person name="Banfield J.F."/>
        </authorList>
    </citation>
    <scope>NUCLEOTIDE SEQUENCE [LARGE SCALE GENOMIC DNA]</scope>
</reference>
<dbReference type="PANTHER" id="PTHR43000">
    <property type="entry name" value="DTDP-D-GLUCOSE 4,6-DEHYDRATASE-RELATED"/>
    <property type="match status" value="1"/>
</dbReference>
<dbReference type="InterPro" id="IPR001509">
    <property type="entry name" value="Epimerase_deHydtase"/>
</dbReference>
<dbReference type="STRING" id="1817883.A3G31_05395"/>
<evidence type="ECO:0000313" key="3">
    <source>
        <dbReference type="EMBL" id="OGL54197.1"/>
    </source>
</evidence>